<dbReference type="PANTHER" id="PTHR34009">
    <property type="entry name" value="PROTEIN STAR"/>
    <property type="match status" value="1"/>
</dbReference>
<accession>A0A6J8AFZ0</accession>
<dbReference type="GO" id="GO:0006888">
    <property type="term" value="P:endoplasmic reticulum to Golgi vesicle-mediated transport"/>
    <property type="evidence" value="ECO:0007669"/>
    <property type="project" value="TreeGrafter"/>
</dbReference>
<protein>
    <recommendedName>
        <fullName evidence="1">Methyltransferase FkbM domain-containing protein</fullName>
    </recommendedName>
</protein>
<sequence length="303" mass="34906">MIFWKNYKFGVLSALCVLCFWITVQLYDIWFDIVDSTTAVPTAKMSITQLRNKDDYLEEMDILNKQKVDMDDPRLINLITNYWIENPSDKPYNLIKPHVIDPSIGQAAFVDNRLNFKIGGFFVECGALDGETRSNTLIFERNRSWNGLLIEADPSNYKLVKNKNRKAFTINACLSVYSYPVKMQFKKNFSVGKILQNQNSKGNDIVDVQCFPFYSIMKALNVTHVDFFSLDVEGAELQVLQFIPFGKLYIDLMTVSFKHVLEGETQLKNFVEKHGYSSLIKMSHYNGLANNIIFRKNVSFSSD</sequence>
<dbReference type="GO" id="GO:0005794">
    <property type="term" value="C:Golgi apparatus"/>
    <property type="evidence" value="ECO:0007669"/>
    <property type="project" value="TreeGrafter"/>
</dbReference>
<evidence type="ECO:0000259" key="1">
    <source>
        <dbReference type="Pfam" id="PF05050"/>
    </source>
</evidence>
<dbReference type="OrthoDB" id="6352234at2759"/>
<dbReference type="GO" id="GO:0005886">
    <property type="term" value="C:plasma membrane"/>
    <property type="evidence" value="ECO:0007669"/>
    <property type="project" value="TreeGrafter"/>
</dbReference>
<keyword evidence="3" id="KW-1185">Reference proteome</keyword>
<name>A0A6J8AFZ0_MYTCO</name>
<dbReference type="GO" id="GO:0031902">
    <property type="term" value="C:late endosome membrane"/>
    <property type="evidence" value="ECO:0007669"/>
    <property type="project" value="TreeGrafter"/>
</dbReference>
<dbReference type="InterPro" id="IPR029063">
    <property type="entry name" value="SAM-dependent_MTases_sf"/>
</dbReference>
<reference evidence="2 3" key="1">
    <citation type="submission" date="2020-06" db="EMBL/GenBank/DDBJ databases">
        <authorList>
            <person name="Li R."/>
            <person name="Bekaert M."/>
        </authorList>
    </citation>
    <scope>NUCLEOTIDE SEQUENCE [LARGE SCALE GENOMIC DNA]</scope>
    <source>
        <strain evidence="3">wild</strain>
    </source>
</reference>
<gene>
    <name evidence="2" type="ORF">MCOR_6778</name>
</gene>
<dbReference type="Gene3D" id="3.40.50.150">
    <property type="entry name" value="Vaccinia Virus protein VP39"/>
    <property type="match status" value="1"/>
</dbReference>
<dbReference type="EMBL" id="CACVKT020001282">
    <property type="protein sequence ID" value="CAC5366511.1"/>
    <property type="molecule type" value="Genomic_DNA"/>
</dbReference>
<dbReference type="GO" id="GO:0016197">
    <property type="term" value="P:endosomal transport"/>
    <property type="evidence" value="ECO:0007669"/>
    <property type="project" value="TreeGrafter"/>
</dbReference>
<dbReference type="Pfam" id="PF05050">
    <property type="entry name" value="Methyltransf_21"/>
    <property type="match status" value="1"/>
</dbReference>
<dbReference type="SUPFAM" id="SSF53335">
    <property type="entry name" value="S-adenosyl-L-methionine-dependent methyltransferases"/>
    <property type="match status" value="1"/>
</dbReference>
<evidence type="ECO:0000313" key="3">
    <source>
        <dbReference type="Proteomes" id="UP000507470"/>
    </source>
</evidence>
<proteinExistence type="predicted"/>
<evidence type="ECO:0000313" key="2">
    <source>
        <dbReference type="EMBL" id="CAC5366511.1"/>
    </source>
</evidence>
<dbReference type="InterPro" id="IPR006342">
    <property type="entry name" value="FkbM_mtfrase"/>
</dbReference>
<dbReference type="Proteomes" id="UP000507470">
    <property type="component" value="Unassembled WGS sequence"/>
</dbReference>
<organism evidence="2 3">
    <name type="scientific">Mytilus coruscus</name>
    <name type="common">Sea mussel</name>
    <dbReference type="NCBI Taxonomy" id="42192"/>
    <lineage>
        <taxon>Eukaryota</taxon>
        <taxon>Metazoa</taxon>
        <taxon>Spiralia</taxon>
        <taxon>Lophotrochozoa</taxon>
        <taxon>Mollusca</taxon>
        <taxon>Bivalvia</taxon>
        <taxon>Autobranchia</taxon>
        <taxon>Pteriomorphia</taxon>
        <taxon>Mytilida</taxon>
        <taxon>Mytiloidea</taxon>
        <taxon>Mytilidae</taxon>
        <taxon>Mytilinae</taxon>
        <taxon>Mytilus</taxon>
    </lineage>
</organism>
<dbReference type="AlphaFoldDB" id="A0A6J8AFZ0"/>
<dbReference type="InterPro" id="IPR053202">
    <property type="entry name" value="EGF_Rcpt_Signaling_Reg"/>
</dbReference>
<feature type="domain" description="Methyltransferase FkbM" evidence="1">
    <location>
        <begin position="124"/>
        <end position="241"/>
    </location>
</feature>
<dbReference type="PANTHER" id="PTHR34009:SF2">
    <property type="entry name" value="PROTEIN STAR"/>
    <property type="match status" value="1"/>
</dbReference>
<dbReference type="GO" id="GO:0005789">
    <property type="term" value="C:endoplasmic reticulum membrane"/>
    <property type="evidence" value="ECO:0007669"/>
    <property type="project" value="TreeGrafter"/>
</dbReference>